<dbReference type="GO" id="GO:0070485">
    <property type="term" value="P:dehydro-D-arabinono-1,4-lactone biosynthetic process"/>
    <property type="evidence" value="ECO:0007669"/>
    <property type="project" value="EnsemblFungi"/>
</dbReference>
<dbReference type="OMA" id="FPRSSYK"/>
<keyword evidence="5" id="KW-1185">Reference proteome</keyword>
<name>U1HHM5_ENDPU</name>
<dbReference type="GO" id="GO:0005829">
    <property type="term" value="C:cytosol"/>
    <property type="evidence" value="ECO:0007669"/>
    <property type="project" value="TreeGrafter"/>
</dbReference>
<evidence type="ECO:0000313" key="4">
    <source>
        <dbReference type="EMBL" id="ERF69645.1"/>
    </source>
</evidence>
<feature type="domain" description="NADP-dependent oxidoreductase" evidence="3">
    <location>
        <begin position="14"/>
        <end position="328"/>
    </location>
</feature>
<dbReference type="AlphaFoldDB" id="U1HHM5"/>
<dbReference type="Proteomes" id="UP000019373">
    <property type="component" value="Unassembled WGS sequence"/>
</dbReference>
<dbReference type="GeneID" id="19238676"/>
<dbReference type="Pfam" id="PF00248">
    <property type="entry name" value="Aldo_ket_red"/>
    <property type="match status" value="1"/>
</dbReference>
<feature type="region of interest" description="Disordered" evidence="2">
    <location>
        <begin position="397"/>
        <end position="435"/>
    </location>
</feature>
<evidence type="ECO:0000256" key="1">
    <source>
        <dbReference type="ARBA" id="ARBA00023002"/>
    </source>
</evidence>
<dbReference type="CDD" id="cd19164">
    <property type="entry name" value="AKR_ARA2"/>
    <property type="match status" value="1"/>
</dbReference>
<reference evidence="5" key="1">
    <citation type="journal article" date="2014" name="BMC Genomics">
        <title>Genome characteristics reveal the impact of lichenization on lichen-forming fungus Endocarpon pusillum Hedwig (Verrucariales, Ascomycota).</title>
        <authorList>
            <person name="Wang Y.-Y."/>
            <person name="Liu B."/>
            <person name="Zhang X.-Y."/>
            <person name="Zhou Q.-M."/>
            <person name="Zhang T."/>
            <person name="Li H."/>
            <person name="Yu Y.-F."/>
            <person name="Zhang X.-L."/>
            <person name="Hao X.-Y."/>
            <person name="Wang M."/>
            <person name="Wang L."/>
            <person name="Wei J.-C."/>
        </authorList>
    </citation>
    <scope>NUCLEOTIDE SEQUENCE [LARGE SCALE GENOMIC DNA]</scope>
    <source>
        <strain evidence="5">Z07020 / HMAS-L-300199</strain>
    </source>
</reference>
<organism evidence="4 5">
    <name type="scientific">Endocarpon pusillum (strain Z07020 / HMAS-L-300199)</name>
    <name type="common">Lichen-forming fungus</name>
    <dbReference type="NCBI Taxonomy" id="1263415"/>
    <lineage>
        <taxon>Eukaryota</taxon>
        <taxon>Fungi</taxon>
        <taxon>Dikarya</taxon>
        <taxon>Ascomycota</taxon>
        <taxon>Pezizomycotina</taxon>
        <taxon>Eurotiomycetes</taxon>
        <taxon>Chaetothyriomycetidae</taxon>
        <taxon>Verrucariales</taxon>
        <taxon>Verrucariaceae</taxon>
        <taxon>Endocarpon</taxon>
    </lineage>
</organism>
<dbReference type="SUPFAM" id="SSF51430">
    <property type="entry name" value="NAD(P)-linked oxidoreductase"/>
    <property type="match status" value="1"/>
</dbReference>
<dbReference type="GO" id="GO:0045290">
    <property type="term" value="F:D-arabinose 1-dehydrogenase [NAD(P)+] activity"/>
    <property type="evidence" value="ECO:0007669"/>
    <property type="project" value="EnsemblFungi"/>
</dbReference>
<dbReference type="OrthoDB" id="5286008at2759"/>
<gene>
    <name evidence="4" type="ORF">EPUS_03637</name>
</gene>
<dbReference type="InterPro" id="IPR044480">
    <property type="entry name" value="Ara2-like"/>
</dbReference>
<dbReference type="InterPro" id="IPR023210">
    <property type="entry name" value="NADP_OxRdtase_dom"/>
</dbReference>
<protein>
    <recommendedName>
        <fullName evidence="3">NADP-dependent oxidoreductase domain-containing protein</fullName>
    </recommendedName>
</protein>
<dbReference type="Gene3D" id="3.20.20.100">
    <property type="entry name" value="NADP-dependent oxidoreductase domain"/>
    <property type="match status" value="1"/>
</dbReference>
<evidence type="ECO:0000256" key="2">
    <source>
        <dbReference type="SAM" id="MobiDB-lite"/>
    </source>
</evidence>
<dbReference type="HOGENOM" id="CLU_023205_7_0_1"/>
<proteinExistence type="predicted"/>
<dbReference type="InterPro" id="IPR020471">
    <property type="entry name" value="AKR"/>
</dbReference>
<dbReference type="PANTHER" id="PTHR42686">
    <property type="entry name" value="GH17980P-RELATED"/>
    <property type="match status" value="1"/>
</dbReference>
<sequence length="435" mass="47992">MPAPPTKLSDTLPPLVFGTATFNFQFNPDPFALPTTHLVHRALSLGVRAFDTSPYYGPAEELLGTALDTEFVRSQFPRSSYHILTKVGRIAASEFDYSPSWVRHSVRRSLRRLCTSFLDVVYCHDVEFVSAAEVLEAVRELRRIRNEDHTVKYVGISGYPVHILCDLAEMVLRETGEPLDAVMSYANFTLQNTRLLTEGVPRLVAAGVDVVPNASPLGMGLLRRQGVPVGALGNWHPAPDDLRKAVQLAGQWTDKQAEKLEVVAVRFALESWLREGSKVGTHGDPLGSADSVYSTSWPRRERLGVSVIGVSKLEELDETMRVWRSVLDGFADDLDAEPGSITPNDALSNHDLSLQRRQQIRTLAKGIRELIGNYADFTWESPGKDYVNQRRVKGVVEEDDLSSGTVEAPAAMLTPPSEAEDDGMADDVPAVDRNA</sequence>
<dbReference type="PANTHER" id="PTHR42686:SF1">
    <property type="entry name" value="GH17980P-RELATED"/>
    <property type="match status" value="1"/>
</dbReference>
<keyword evidence="1" id="KW-0560">Oxidoreductase</keyword>
<dbReference type="InterPro" id="IPR036812">
    <property type="entry name" value="NAD(P)_OxRdtase_dom_sf"/>
</dbReference>
<evidence type="ECO:0000313" key="5">
    <source>
        <dbReference type="Proteomes" id="UP000019373"/>
    </source>
</evidence>
<dbReference type="FunFam" id="3.20.20.100:FF:000037">
    <property type="entry name" value="L-galactose dehydrogenase (L-GalDH)"/>
    <property type="match status" value="1"/>
</dbReference>
<dbReference type="eggNOG" id="KOG1576">
    <property type="taxonomic scope" value="Eukaryota"/>
</dbReference>
<accession>U1HHM5</accession>
<evidence type="ECO:0000259" key="3">
    <source>
        <dbReference type="Pfam" id="PF00248"/>
    </source>
</evidence>
<dbReference type="EMBL" id="KE721401">
    <property type="protein sequence ID" value="ERF69645.1"/>
    <property type="molecule type" value="Genomic_DNA"/>
</dbReference>
<dbReference type="RefSeq" id="XP_007804675.1">
    <property type="nucleotide sequence ID" value="XM_007806484.1"/>
</dbReference>